<feature type="compositionally biased region" description="Acidic residues" evidence="1">
    <location>
        <begin position="8"/>
        <end position="18"/>
    </location>
</feature>
<proteinExistence type="predicted"/>
<dbReference type="AlphaFoldDB" id="A0A5B7EGM1"/>
<evidence type="ECO:0000313" key="3">
    <source>
        <dbReference type="Proteomes" id="UP000324222"/>
    </source>
</evidence>
<evidence type="ECO:0000256" key="1">
    <source>
        <dbReference type="SAM" id="MobiDB-lite"/>
    </source>
</evidence>
<evidence type="ECO:0000313" key="2">
    <source>
        <dbReference type="EMBL" id="MPC33501.1"/>
    </source>
</evidence>
<reference evidence="2 3" key="1">
    <citation type="submission" date="2019-05" db="EMBL/GenBank/DDBJ databases">
        <title>Another draft genome of Portunus trituberculatus and its Hox gene families provides insights of decapod evolution.</title>
        <authorList>
            <person name="Jeong J.-H."/>
            <person name="Song I."/>
            <person name="Kim S."/>
            <person name="Choi T."/>
            <person name="Kim D."/>
            <person name="Ryu S."/>
            <person name="Kim W."/>
        </authorList>
    </citation>
    <scope>NUCLEOTIDE SEQUENCE [LARGE SCALE GENOMIC DNA]</scope>
    <source>
        <tissue evidence="2">Muscle</tissue>
    </source>
</reference>
<accession>A0A5B7EGM1</accession>
<sequence>MGESRKEEEEEEEEEEEVGNTLYAHRGFEISAPGDASHFSGYWYTRPHTVVIIRTRRQLAVESTLNIQVTH</sequence>
<dbReference type="Proteomes" id="UP000324222">
    <property type="component" value="Unassembled WGS sequence"/>
</dbReference>
<protein>
    <submittedName>
        <fullName evidence="2">Uncharacterized protein</fullName>
    </submittedName>
</protein>
<dbReference type="EMBL" id="VSRR010002847">
    <property type="protein sequence ID" value="MPC33501.1"/>
    <property type="molecule type" value="Genomic_DNA"/>
</dbReference>
<organism evidence="2 3">
    <name type="scientific">Portunus trituberculatus</name>
    <name type="common">Swimming crab</name>
    <name type="synonym">Neptunus trituberculatus</name>
    <dbReference type="NCBI Taxonomy" id="210409"/>
    <lineage>
        <taxon>Eukaryota</taxon>
        <taxon>Metazoa</taxon>
        <taxon>Ecdysozoa</taxon>
        <taxon>Arthropoda</taxon>
        <taxon>Crustacea</taxon>
        <taxon>Multicrustacea</taxon>
        <taxon>Malacostraca</taxon>
        <taxon>Eumalacostraca</taxon>
        <taxon>Eucarida</taxon>
        <taxon>Decapoda</taxon>
        <taxon>Pleocyemata</taxon>
        <taxon>Brachyura</taxon>
        <taxon>Eubrachyura</taxon>
        <taxon>Portunoidea</taxon>
        <taxon>Portunidae</taxon>
        <taxon>Portuninae</taxon>
        <taxon>Portunus</taxon>
    </lineage>
</organism>
<keyword evidence="3" id="KW-1185">Reference proteome</keyword>
<name>A0A5B7EGM1_PORTR</name>
<comment type="caution">
    <text evidence="2">The sequence shown here is derived from an EMBL/GenBank/DDBJ whole genome shotgun (WGS) entry which is preliminary data.</text>
</comment>
<gene>
    <name evidence="2" type="ORF">E2C01_026853</name>
</gene>
<feature type="region of interest" description="Disordered" evidence="1">
    <location>
        <begin position="1"/>
        <end position="26"/>
    </location>
</feature>